<protein>
    <recommendedName>
        <fullName evidence="5">Calcineurin-like phosphoesterase domain-containing protein</fullName>
    </recommendedName>
</protein>
<sequence length="579" mass="66728">MKKSILAILCITLFLSAKTDRAFRFVVVGDRTGSAVDQVFEEIIDEIKLLDPDFVMCVGDLIEGYETDTTVMYAQWDSILATIETLPCKFYFVPGNHELQNETDRAIYVEKTGVKRYYSFNYENSHFIILDNSMTYWAQPQEMGAEQLAWLEKDLEKHKQMDNIFAFYHIPTYIYALRENRTDTLVQIFEKYGVDAVFTGHHHEYSYFNRNNIEYINVGSSGGGMSTNDPARGHFYHYLMVSVRGQQRNIAVLKKESALLRNVVTLEDIRIIRQLDEQAITIDDCVVDEDVKELTQAVKVTVNNSGPDSLIHSIQWQVDPTRYTITPSDMPLAIASEEEKEYMFDVTVLNGSDLFPMPSFTLAYPFTYGKVCTLYNLLSVKRHKFIDELTSPPIIDGRLDDLIWQAVSPITQFAHYDGSAPASIENTEIYFAHDNDNLYFAARCHESDFSQLRTETYEHDGTTYSDDNVWLFFDSNLDQETYYQAIINCNGAVFDRSCRAIEGTVTRDLSWNGAWEVASGREDKAWTLEFKIAKQELAPFNEDKWGFNMRRLQTRLGDAGYWSIPFAHAPQYFGILEFR</sequence>
<dbReference type="EMBL" id="LJVE01000043">
    <property type="protein sequence ID" value="KPL14596.1"/>
    <property type="molecule type" value="Genomic_DNA"/>
</dbReference>
<gene>
    <name evidence="3" type="ORF">AMJ74_03065</name>
</gene>
<dbReference type="SUPFAM" id="SSF56300">
    <property type="entry name" value="Metallo-dependent phosphatases"/>
    <property type="match status" value="1"/>
</dbReference>
<dbReference type="PANTHER" id="PTHR43143:SF1">
    <property type="entry name" value="SERINE_THREONINE-PROTEIN PHOSPHATASE CPPED1"/>
    <property type="match status" value="1"/>
</dbReference>
<feature type="domain" description="Calcineurin-like phosphoesterase" evidence="1">
    <location>
        <begin position="24"/>
        <end position="205"/>
    </location>
</feature>
<comment type="caution">
    <text evidence="3">The sequence shown here is derived from an EMBL/GenBank/DDBJ whole genome shotgun (WGS) entry which is preliminary data.</text>
</comment>
<reference evidence="3 4" key="1">
    <citation type="journal article" date="2015" name="Microbiome">
        <title>Genomic resolution of linkages in carbon, nitrogen, and sulfur cycling among widespread estuary sediment bacteria.</title>
        <authorList>
            <person name="Baker B.J."/>
            <person name="Lazar C.S."/>
            <person name="Teske A.P."/>
            <person name="Dick G.J."/>
        </authorList>
    </citation>
    <scope>NUCLEOTIDE SEQUENCE [LARGE SCALE GENOMIC DNA]</scope>
    <source>
        <strain evidence="3">SM1_77</strain>
    </source>
</reference>
<dbReference type="PANTHER" id="PTHR43143">
    <property type="entry name" value="METALLOPHOSPHOESTERASE, CALCINEURIN SUPERFAMILY"/>
    <property type="match status" value="1"/>
</dbReference>
<evidence type="ECO:0000259" key="2">
    <source>
        <dbReference type="Pfam" id="PF06452"/>
    </source>
</evidence>
<dbReference type="InterPro" id="IPR029052">
    <property type="entry name" value="Metallo-depent_PP-like"/>
</dbReference>
<dbReference type="Proteomes" id="UP000050975">
    <property type="component" value="Unassembled WGS sequence"/>
</dbReference>
<evidence type="ECO:0000313" key="4">
    <source>
        <dbReference type="Proteomes" id="UP000050975"/>
    </source>
</evidence>
<dbReference type="Gene3D" id="3.60.21.10">
    <property type="match status" value="1"/>
</dbReference>
<dbReference type="AlphaFoldDB" id="A0A0S8JXR4"/>
<dbReference type="GO" id="GO:0030246">
    <property type="term" value="F:carbohydrate binding"/>
    <property type="evidence" value="ECO:0007669"/>
    <property type="project" value="InterPro"/>
</dbReference>
<evidence type="ECO:0000313" key="3">
    <source>
        <dbReference type="EMBL" id="KPL14596.1"/>
    </source>
</evidence>
<dbReference type="Gene3D" id="2.60.40.1190">
    <property type="match status" value="1"/>
</dbReference>
<proteinExistence type="predicted"/>
<dbReference type="InterPro" id="IPR010502">
    <property type="entry name" value="Carb-bd_dom_fam9"/>
</dbReference>
<name>A0A0S8JXR4_UNCW3</name>
<dbReference type="Pfam" id="PF00149">
    <property type="entry name" value="Metallophos"/>
    <property type="match status" value="1"/>
</dbReference>
<dbReference type="SUPFAM" id="SSF49344">
    <property type="entry name" value="CBD9-like"/>
    <property type="match status" value="1"/>
</dbReference>
<evidence type="ECO:0000259" key="1">
    <source>
        <dbReference type="Pfam" id="PF00149"/>
    </source>
</evidence>
<organism evidence="3 4">
    <name type="scientific">candidate division WOR_3 bacterium SM1_77</name>
    <dbReference type="NCBI Taxonomy" id="1703778"/>
    <lineage>
        <taxon>Bacteria</taxon>
        <taxon>Bacteria division WOR-3</taxon>
    </lineage>
</organism>
<dbReference type="InterPro" id="IPR051918">
    <property type="entry name" value="STPP_CPPED1"/>
</dbReference>
<feature type="domain" description="Carbohydrate-binding" evidence="2">
    <location>
        <begin position="395"/>
        <end position="550"/>
    </location>
</feature>
<evidence type="ECO:0008006" key="5">
    <source>
        <dbReference type="Google" id="ProtNLM"/>
    </source>
</evidence>
<dbReference type="Pfam" id="PF06452">
    <property type="entry name" value="CBM9_1"/>
    <property type="match status" value="1"/>
</dbReference>
<accession>A0A0S8JXR4</accession>
<dbReference type="GO" id="GO:0004553">
    <property type="term" value="F:hydrolase activity, hydrolyzing O-glycosyl compounds"/>
    <property type="evidence" value="ECO:0007669"/>
    <property type="project" value="InterPro"/>
</dbReference>
<dbReference type="GO" id="GO:0016052">
    <property type="term" value="P:carbohydrate catabolic process"/>
    <property type="evidence" value="ECO:0007669"/>
    <property type="project" value="InterPro"/>
</dbReference>
<dbReference type="InterPro" id="IPR004843">
    <property type="entry name" value="Calcineurin-like_PHP"/>
</dbReference>